<dbReference type="Gene3D" id="3.30.420.60">
    <property type="entry name" value="eRF1 domain 2"/>
    <property type="match status" value="1"/>
</dbReference>
<reference evidence="12" key="2">
    <citation type="submission" date="2017-05" db="EMBL/GenBank/DDBJ databases">
        <authorList>
            <person name="Munson-Mcgee J.H."/>
        </authorList>
    </citation>
    <scope>NUCLEOTIDE SEQUENCE</scope>
    <source>
        <strain evidence="12">SCGC AB-777_F03</strain>
    </source>
</reference>
<dbReference type="SUPFAM" id="SSF55481">
    <property type="entry name" value="N-terminal domain of eukaryotic peptide chain release factor subunit 1, ERF1"/>
    <property type="match status" value="1"/>
</dbReference>
<comment type="subunit">
    <text evidence="4 9">Heterodimer of two subunits, one of which binds GTP.</text>
</comment>
<evidence type="ECO:0000256" key="4">
    <source>
        <dbReference type="ARBA" id="ARBA00011520"/>
    </source>
</evidence>
<evidence type="ECO:0000256" key="5">
    <source>
        <dbReference type="ARBA" id="ARBA00019723"/>
    </source>
</evidence>
<dbReference type="HAMAP" id="MF_00424">
    <property type="entry name" value="Rel_fact_arch_1"/>
    <property type="match status" value="1"/>
</dbReference>
<accession>A0A2T9WUL8</accession>
<dbReference type="GO" id="GO:0016149">
    <property type="term" value="F:translation release factor activity, codon specific"/>
    <property type="evidence" value="ECO:0007669"/>
    <property type="project" value="UniProtKB-UniRule"/>
</dbReference>
<dbReference type="Gene3D" id="3.30.960.10">
    <property type="entry name" value="eRF1 domain 1"/>
    <property type="match status" value="1"/>
</dbReference>
<dbReference type="InterPro" id="IPR024049">
    <property type="entry name" value="eRF1_1_sf"/>
</dbReference>
<comment type="caution">
    <text evidence="14">The sequence shown here is derived from an EMBL/GenBank/DDBJ whole genome shotgun (WGS) entry which is preliminary data.</text>
</comment>
<gene>
    <name evidence="9 14" type="primary">prf1</name>
    <name evidence="12" type="ORF">DDW03_000805</name>
    <name evidence="13" type="ORF">DDW03_00275</name>
    <name evidence="14" type="ORF">DDW05_00740</name>
</gene>
<dbReference type="FunFam" id="3.30.960.10:FF:000003">
    <property type="entry name" value="Peptide chain release factor subunit 1"/>
    <property type="match status" value="1"/>
</dbReference>
<proteinExistence type="inferred from homology"/>
<dbReference type="Pfam" id="PF03464">
    <property type="entry name" value="eRF1_2"/>
    <property type="match status" value="1"/>
</dbReference>
<organism evidence="14 15">
    <name type="scientific">Nanobsidianus stetteri</name>
    <dbReference type="NCBI Taxonomy" id="1294122"/>
    <lineage>
        <taxon>Archaea</taxon>
        <taxon>Nanobdellota</taxon>
        <taxon>Candidatus Nanoarchaeia</taxon>
        <taxon>Nanoarchaeales</taxon>
        <taxon>Nanopusillaceae</taxon>
        <taxon>Candidatus Nanobsidianus</taxon>
    </lineage>
</organism>
<dbReference type="Pfam" id="PF03463">
    <property type="entry name" value="eRF1_1"/>
    <property type="match status" value="1"/>
</dbReference>
<evidence type="ECO:0000256" key="8">
    <source>
        <dbReference type="ARBA" id="ARBA00031168"/>
    </source>
</evidence>
<dbReference type="InterPro" id="IPR029064">
    <property type="entry name" value="Ribosomal_eL30-like_sf"/>
</dbReference>
<keyword evidence="7 9" id="KW-0648">Protein biosynthesis</keyword>
<dbReference type="NCBIfam" id="TIGR03676">
    <property type="entry name" value="aRF1_eRF1"/>
    <property type="match status" value="1"/>
</dbReference>
<dbReference type="InterPro" id="IPR020918">
    <property type="entry name" value="Peptide_chain-rel_aRF1"/>
</dbReference>
<dbReference type="InterPro" id="IPR042226">
    <property type="entry name" value="eFR1_2_sf"/>
</dbReference>
<feature type="domain" description="eRF1/Pelota-like N-terminal" evidence="11">
    <location>
        <begin position="1"/>
        <end position="132"/>
    </location>
</feature>
<dbReference type="SMART" id="SM01194">
    <property type="entry name" value="eRF1_1"/>
    <property type="match status" value="1"/>
</dbReference>
<keyword evidence="10" id="KW-0175">Coiled coil</keyword>
<dbReference type="EMBL" id="QEFP02000004">
    <property type="protein sequence ID" value="MCC5446942.1"/>
    <property type="molecule type" value="Genomic_DNA"/>
</dbReference>
<protein>
    <recommendedName>
        <fullName evidence="5 9">Peptide chain release factor subunit 1</fullName>
    </recommendedName>
    <alternativeName>
        <fullName evidence="8 9">Translation termination factor aRF1</fullName>
    </alternativeName>
</protein>
<evidence type="ECO:0000256" key="3">
    <source>
        <dbReference type="ARBA" id="ARBA00005326"/>
    </source>
</evidence>
<dbReference type="InterPro" id="IPR005140">
    <property type="entry name" value="eRF1_Pelota-like_N"/>
</dbReference>
<dbReference type="Gene3D" id="3.30.1330.30">
    <property type="match status" value="1"/>
</dbReference>
<dbReference type="AlphaFoldDB" id="A0A2T9WUL8"/>
<evidence type="ECO:0000256" key="2">
    <source>
        <dbReference type="ARBA" id="ARBA00004496"/>
    </source>
</evidence>
<dbReference type="Proteomes" id="UP000245509">
    <property type="component" value="Unassembled WGS sequence"/>
</dbReference>
<dbReference type="PANTHER" id="PTHR10113">
    <property type="entry name" value="PEPTIDE CHAIN RELEASE FACTOR SUBUNIT 1"/>
    <property type="match status" value="1"/>
</dbReference>
<dbReference type="EMBL" id="QEFP01000001">
    <property type="protein sequence ID" value="PVU68952.1"/>
    <property type="molecule type" value="Genomic_DNA"/>
</dbReference>
<evidence type="ECO:0000259" key="11">
    <source>
        <dbReference type="SMART" id="SM01194"/>
    </source>
</evidence>
<reference evidence="14" key="3">
    <citation type="submission" date="2017-05" db="EMBL/GenBank/DDBJ databases">
        <authorList>
            <person name="Song R."/>
            <person name="Chenine A.L."/>
            <person name="Ruprecht R.M."/>
        </authorList>
    </citation>
    <scope>NUCLEOTIDE SEQUENCE</scope>
    <source>
        <strain evidence="13">SCGC AB-777_F03</strain>
        <strain evidence="14">SCGC AB-777_O03</strain>
    </source>
</reference>
<evidence type="ECO:0000256" key="1">
    <source>
        <dbReference type="ARBA" id="ARBA00002832"/>
    </source>
</evidence>
<dbReference type="EMBL" id="QEFH01000004">
    <property type="protein sequence ID" value="PVU71523.1"/>
    <property type="molecule type" value="Genomic_DNA"/>
</dbReference>
<evidence type="ECO:0000256" key="9">
    <source>
        <dbReference type="HAMAP-Rule" id="MF_00424"/>
    </source>
</evidence>
<name>A0A2T9WUL8_NANST</name>
<reference evidence="14 15" key="1">
    <citation type="journal article" date="2015" name="Appl. Environ. Microbiol.">
        <title>Nanoarchaeota, Their Sulfolobales Host, and Nanoarchaeota Virus Distribution across Yellowstone National Park Hot Springs.</title>
        <authorList>
            <person name="Munson-McGee J.H."/>
            <person name="Field E.K."/>
            <person name="Bateson M."/>
            <person name="Rooney C."/>
            <person name="Stepanauskas R."/>
            <person name="Young M.J."/>
        </authorList>
    </citation>
    <scope>NUCLEOTIDE SEQUENCE [LARGE SCALE GENOMIC DNA]</scope>
    <source>
        <strain evidence="12">SCGC AB-777_F03</strain>
        <strain evidence="14">SCGC AB-777_O03</strain>
    </source>
</reference>
<evidence type="ECO:0000256" key="10">
    <source>
        <dbReference type="SAM" id="Coils"/>
    </source>
</evidence>
<feature type="coiled-coil region" evidence="10">
    <location>
        <begin position="313"/>
        <end position="340"/>
    </location>
</feature>
<dbReference type="GO" id="GO:0005737">
    <property type="term" value="C:cytoplasm"/>
    <property type="evidence" value="ECO:0007669"/>
    <property type="project" value="UniProtKB-SubCell"/>
</dbReference>
<evidence type="ECO:0000313" key="15">
    <source>
        <dbReference type="Proteomes" id="UP000245908"/>
    </source>
</evidence>
<dbReference type="InterPro" id="IPR004403">
    <property type="entry name" value="Peptide_chain-rel_eRF1/aRF1"/>
</dbReference>
<comment type="subcellular location">
    <subcellularLocation>
        <location evidence="2 9">Cytoplasm</location>
    </subcellularLocation>
</comment>
<evidence type="ECO:0000256" key="7">
    <source>
        <dbReference type="ARBA" id="ARBA00022917"/>
    </source>
</evidence>
<dbReference type="InterPro" id="IPR005142">
    <property type="entry name" value="eRF1_3"/>
</dbReference>
<keyword evidence="6 9" id="KW-0963">Cytoplasm</keyword>
<evidence type="ECO:0000313" key="13">
    <source>
        <dbReference type="EMBL" id="PVU68952.1"/>
    </source>
</evidence>
<dbReference type="SUPFAM" id="SSF55315">
    <property type="entry name" value="L30e-like"/>
    <property type="match status" value="1"/>
</dbReference>
<sequence>MDVEELELQMLIEELSKYNGRATELISYYIPAGYDLTKVLDHLSYEYSTAQNIKDKNTRQHVMDALAKIINYLKGLKKLPDNGLVVFCGNISNKPGDVDIRLWAIEPPDKLNIRLYRCDSRFLLDPLKELILPKQIYGLIVLDRGEASIGVLKGNQLIILENKQSWVPGKIRAGGQSSVRFQRLIEQDVHLWLKYLADEVRNYFEKDLDKLVGILVGGPGLLKEQFVNGDYLPYHLKQKILGVYDTAYSNEYGLKELLERAKDILEKTEYVREIELVKLFFEHLGKGTGLVVYGFDDVKRALEIGAVDTILISEDYKDKIKELMDLMKQTNAKVEIISKNHPEGEQFSNFKIGAILRFKI</sequence>
<dbReference type="Proteomes" id="UP000245908">
    <property type="component" value="Unassembled WGS sequence"/>
</dbReference>
<reference evidence="12" key="4">
    <citation type="submission" date="2021-11" db="EMBL/GenBank/DDBJ databases">
        <authorList>
            <person name="Munson-Mcgee J."/>
            <person name="Field E."/>
            <person name="Bateson M."/>
            <person name="Rooney C."/>
            <person name="Stepanauskas R."/>
            <person name="Young M."/>
        </authorList>
    </citation>
    <scope>NUCLEOTIDE SEQUENCE</scope>
    <source>
        <strain evidence="12">SCGC AB-777_F03</strain>
    </source>
</reference>
<comment type="function">
    <text evidence="1 9">Directs the termination of nascent peptide synthesis (translation) in response to the termination codons UAA, UAG and UGA.</text>
</comment>
<evidence type="ECO:0000313" key="12">
    <source>
        <dbReference type="EMBL" id="MCC5446942.1"/>
    </source>
</evidence>
<dbReference type="Pfam" id="PF03465">
    <property type="entry name" value="eRF1_3"/>
    <property type="match status" value="1"/>
</dbReference>
<dbReference type="InterPro" id="IPR005141">
    <property type="entry name" value="eRF1_2"/>
</dbReference>
<evidence type="ECO:0000313" key="14">
    <source>
        <dbReference type="EMBL" id="PVU71523.1"/>
    </source>
</evidence>
<dbReference type="RefSeq" id="WP_228615171.1">
    <property type="nucleotide sequence ID" value="NZ_QEFP02000004.1"/>
</dbReference>
<dbReference type="SUPFAM" id="SSF53137">
    <property type="entry name" value="Translational machinery components"/>
    <property type="match status" value="1"/>
</dbReference>
<comment type="similarity">
    <text evidence="3 9">Belongs to the eukaryotic release factor 1 family.</text>
</comment>
<evidence type="ECO:0000256" key="6">
    <source>
        <dbReference type="ARBA" id="ARBA00022490"/>
    </source>
</evidence>